<keyword evidence="9" id="KW-1185">Reference proteome</keyword>
<dbReference type="InterPro" id="IPR012933">
    <property type="entry name" value="HicA_mRNA_interferase"/>
</dbReference>
<dbReference type="EMBL" id="CP063849">
    <property type="protein sequence ID" value="QOY87527.1"/>
    <property type="molecule type" value="Genomic_DNA"/>
</dbReference>
<dbReference type="GO" id="GO:0016787">
    <property type="term" value="F:hydrolase activity"/>
    <property type="evidence" value="ECO:0007669"/>
    <property type="project" value="UniProtKB-KW"/>
</dbReference>
<proteinExistence type="inferred from homology"/>
<evidence type="ECO:0000256" key="5">
    <source>
        <dbReference type="ARBA" id="ARBA00022801"/>
    </source>
</evidence>
<dbReference type="SUPFAM" id="SSF54786">
    <property type="entry name" value="YcfA/nrd intein domain"/>
    <property type="match status" value="1"/>
</dbReference>
<evidence type="ECO:0000256" key="7">
    <source>
        <dbReference type="ARBA" id="ARBA00023016"/>
    </source>
</evidence>
<evidence type="ECO:0000256" key="6">
    <source>
        <dbReference type="ARBA" id="ARBA00022884"/>
    </source>
</evidence>
<dbReference type="Pfam" id="PF07927">
    <property type="entry name" value="HicA_toxin"/>
    <property type="match status" value="1"/>
</dbReference>
<dbReference type="RefSeq" id="WP_194449194.1">
    <property type="nucleotide sequence ID" value="NZ_CP063849.1"/>
</dbReference>
<evidence type="ECO:0000256" key="1">
    <source>
        <dbReference type="ARBA" id="ARBA00006620"/>
    </source>
</evidence>
<reference evidence="8 9" key="1">
    <citation type="submission" date="2020-10" db="EMBL/GenBank/DDBJ databases">
        <title>Complete genome sequence of Paludibaculum fermentans P105T, a facultatively anaerobic acidobacterium capable of dissimilatory Fe(III) reduction.</title>
        <authorList>
            <person name="Dedysh S.N."/>
            <person name="Beletsky A.V."/>
            <person name="Kulichevskaya I.S."/>
            <person name="Mardanov A.V."/>
            <person name="Ravin N.V."/>
        </authorList>
    </citation>
    <scope>NUCLEOTIDE SEQUENCE [LARGE SCALE GENOMIC DNA]</scope>
    <source>
        <strain evidence="8 9">P105</strain>
    </source>
</reference>
<gene>
    <name evidence="8" type="ORF">IRI77_33035</name>
</gene>
<dbReference type="InterPro" id="IPR038570">
    <property type="entry name" value="HicA_sf"/>
</dbReference>
<dbReference type="KEGG" id="pfer:IRI77_33035"/>
<evidence type="ECO:0000256" key="2">
    <source>
        <dbReference type="ARBA" id="ARBA00022649"/>
    </source>
</evidence>
<dbReference type="Gene3D" id="3.30.920.30">
    <property type="entry name" value="Hypothetical protein"/>
    <property type="match status" value="1"/>
</dbReference>
<dbReference type="GO" id="GO:0004519">
    <property type="term" value="F:endonuclease activity"/>
    <property type="evidence" value="ECO:0007669"/>
    <property type="project" value="UniProtKB-KW"/>
</dbReference>
<keyword evidence="3" id="KW-0540">Nuclease</keyword>
<sequence length="72" mass="8073">MGKLRVLSGREVCRILEASGFVNVRQRGSHRIMQRRVDGTTFTVPVPLHDPLRSGTLSSIVRQSGLPRTLFE</sequence>
<evidence type="ECO:0000256" key="3">
    <source>
        <dbReference type="ARBA" id="ARBA00022722"/>
    </source>
</evidence>
<organism evidence="8 9">
    <name type="scientific">Paludibaculum fermentans</name>
    <dbReference type="NCBI Taxonomy" id="1473598"/>
    <lineage>
        <taxon>Bacteria</taxon>
        <taxon>Pseudomonadati</taxon>
        <taxon>Acidobacteriota</taxon>
        <taxon>Terriglobia</taxon>
        <taxon>Bryobacterales</taxon>
        <taxon>Bryobacteraceae</taxon>
        <taxon>Paludibaculum</taxon>
    </lineage>
</organism>
<evidence type="ECO:0000313" key="8">
    <source>
        <dbReference type="EMBL" id="QOY87527.1"/>
    </source>
</evidence>
<dbReference type="Proteomes" id="UP000593892">
    <property type="component" value="Chromosome"/>
</dbReference>
<evidence type="ECO:0000313" key="9">
    <source>
        <dbReference type="Proteomes" id="UP000593892"/>
    </source>
</evidence>
<name>A0A7S7NPR4_PALFE</name>
<keyword evidence="7" id="KW-0346">Stress response</keyword>
<comment type="similarity">
    <text evidence="1">Belongs to the HicA mRNA interferase family.</text>
</comment>
<accession>A0A7S7NPR4</accession>
<protein>
    <submittedName>
        <fullName evidence="8">Type II toxin-antitoxin system HicA family toxin</fullName>
    </submittedName>
</protein>
<keyword evidence="6" id="KW-0694">RNA-binding</keyword>
<dbReference type="AlphaFoldDB" id="A0A7S7NPR4"/>
<keyword evidence="5" id="KW-0378">Hydrolase</keyword>
<dbReference type="GO" id="GO:0003729">
    <property type="term" value="F:mRNA binding"/>
    <property type="evidence" value="ECO:0007669"/>
    <property type="project" value="InterPro"/>
</dbReference>
<keyword evidence="2" id="KW-1277">Toxin-antitoxin system</keyword>
<keyword evidence="4" id="KW-0255">Endonuclease</keyword>
<evidence type="ECO:0000256" key="4">
    <source>
        <dbReference type="ARBA" id="ARBA00022759"/>
    </source>
</evidence>